<dbReference type="PANTHER" id="PTHR35271">
    <property type="entry name" value="ABC TRANSPORTER, SUBSTRATE-BINDING LIPOPROTEIN-RELATED"/>
    <property type="match status" value="1"/>
</dbReference>
<evidence type="ECO:0000313" key="3">
    <source>
        <dbReference type="Proteomes" id="UP000319353"/>
    </source>
</evidence>
<dbReference type="Gene3D" id="3.40.50.2300">
    <property type="match status" value="1"/>
</dbReference>
<organism evidence="2 3">
    <name type="scientific">Candidatus Segetimicrobium genomatis</name>
    <dbReference type="NCBI Taxonomy" id="2569760"/>
    <lineage>
        <taxon>Bacteria</taxon>
        <taxon>Bacillati</taxon>
        <taxon>Candidatus Sysuimicrobiota</taxon>
        <taxon>Candidatus Sysuimicrobiia</taxon>
        <taxon>Candidatus Sysuimicrobiales</taxon>
        <taxon>Candidatus Segetimicrobiaceae</taxon>
        <taxon>Candidatus Segetimicrobium</taxon>
    </lineage>
</organism>
<evidence type="ECO:0000256" key="1">
    <source>
        <dbReference type="SAM" id="SignalP"/>
    </source>
</evidence>
<dbReference type="InterPro" id="IPR007487">
    <property type="entry name" value="ABC_transpt-TYRBP-like"/>
</dbReference>
<proteinExistence type="predicted"/>
<sequence length="309" mass="33098">MRRIGFAVVLAVSVILASLAAEAQQQVEKVHRVGFLGITPPTDDPDGRTDHFLQEADATAAAIFVLEADMNIVAALFFTLLFLPVGSDAQQVTRVPRVGWMWTGSMRDLGYVEGQSFSLDTQYTDGKNEVLPELATALVRAQADVIVAGPAPALLAAKQATTSIPIIMTLGADPGAFGATAGNITGLTEVAPQLTGKRLALLKEIAPSLRRVVILWQPGSLRDETLKQTLTETEAEARPMGVSVKVVEARVVGDFDAAFSAIASEQAEGLIVLVSPMFNVQRKQIIDRAAMSRIPTIYEWKEFVQSGGL</sequence>
<accession>A0A537KI22</accession>
<evidence type="ECO:0000313" key="2">
    <source>
        <dbReference type="EMBL" id="TMI95156.1"/>
    </source>
</evidence>
<keyword evidence="1" id="KW-0732">Signal</keyword>
<dbReference type="EMBL" id="VBAL01000300">
    <property type="protein sequence ID" value="TMI95156.1"/>
    <property type="molecule type" value="Genomic_DNA"/>
</dbReference>
<protein>
    <recommendedName>
        <fullName evidence="4">ABC transporter substrate-binding protein</fullName>
    </recommendedName>
</protein>
<dbReference type="PANTHER" id="PTHR35271:SF1">
    <property type="entry name" value="ABC TRANSPORTER, SUBSTRATE-BINDING LIPOPROTEIN"/>
    <property type="match status" value="1"/>
</dbReference>
<name>A0A537KI22_9BACT</name>
<dbReference type="Pfam" id="PF04392">
    <property type="entry name" value="ABC_sub_bind"/>
    <property type="match status" value="1"/>
</dbReference>
<dbReference type="AlphaFoldDB" id="A0A537KI22"/>
<feature type="non-terminal residue" evidence="2">
    <location>
        <position position="309"/>
    </location>
</feature>
<gene>
    <name evidence="2" type="ORF">E6H01_14570</name>
</gene>
<dbReference type="Proteomes" id="UP000319353">
    <property type="component" value="Unassembled WGS sequence"/>
</dbReference>
<reference evidence="2 3" key="1">
    <citation type="journal article" date="2019" name="Nat. Microbiol.">
        <title>Mediterranean grassland soil C-N compound turnover is dependent on rainfall and depth, and is mediated by genomically divergent microorganisms.</title>
        <authorList>
            <person name="Diamond S."/>
            <person name="Andeer P.F."/>
            <person name="Li Z."/>
            <person name="Crits-Christoph A."/>
            <person name="Burstein D."/>
            <person name="Anantharaman K."/>
            <person name="Lane K.R."/>
            <person name="Thomas B.C."/>
            <person name="Pan C."/>
            <person name="Northen T.R."/>
            <person name="Banfield J.F."/>
        </authorList>
    </citation>
    <scope>NUCLEOTIDE SEQUENCE [LARGE SCALE GENOMIC DNA]</scope>
    <source>
        <strain evidence="2">NP_4</strain>
    </source>
</reference>
<feature type="chain" id="PRO_5022087603" description="ABC transporter substrate-binding protein" evidence="1">
    <location>
        <begin position="24"/>
        <end position="309"/>
    </location>
</feature>
<evidence type="ECO:0008006" key="4">
    <source>
        <dbReference type="Google" id="ProtNLM"/>
    </source>
</evidence>
<feature type="signal peptide" evidence="1">
    <location>
        <begin position="1"/>
        <end position="23"/>
    </location>
</feature>
<dbReference type="CDD" id="cd06325">
    <property type="entry name" value="PBP1_ABC_unchar_transporter"/>
    <property type="match status" value="1"/>
</dbReference>
<comment type="caution">
    <text evidence="2">The sequence shown here is derived from an EMBL/GenBank/DDBJ whole genome shotgun (WGS) entry which is preliminary data.</text>
</comment>